<evidence type="ECO:0000256" key="6">
    <source>
        <dbReference type="ARBA" id="ARBA00034687"/>
    </source>
</evidence>
<keyword evidence="5" id="KW-0206">Cytoskeleton</keyword>
<keyword evidence="4" id="KW-0963">Cytoplasm</keyword>
<dbReference type="GO" id="GO:0005869">
    <property type="term" value="C:dynactin complex"/>
    <property type="evidence" value="ECO:0007669"/>
    <property type="project" value="InterPro"/>
</dbReference>
<dbReference type="VEuPathDB" id="FungiDB:LCOR_08414.1"/>
<dbReference type="Pfam" id="PF00132">
    <property type="entry name" value="Hexapep"/>
    <property type="match status" value="1"/>
</dbReference>
<dbReference type="InterPro" id="IPR001451">
    <property type="entry name" value="Hexapep"/>
</dbReference>
<dbReference type="AlphaFoldDB" id="A0A068S5B6"/>
<evidence type="ECO:0000256" key="2">
    <source>
        <dbReference type="ARBA" id="ARBA00007719"/>
    </source>
</evidence>
<comment type="caution">
    <text evidence="7">The sequence shown here is derived from an EMBL/GenBank/DDBJ whole genome shotgun (WGS) entry which is preliminary data.</text>
</comment>
<dbReference type="STRING" id="1263082.A0A068S5B6"/>
<gene>
    <name evidence="7" type="ORF">LCOR_08414.1</name>
</gene>
<dbReference type="Proteomes" id="UP000027586">
    <property type="component" value="Unassembled WGS sequence"/>
</dbReference>
<evidence type="ECO:0000256" key="1">
    <source>
        <dbReference type="ARBA" id="ARBA00004245"/>
    </source>
</evidence>
<dbReference type="PANTHER" id="PTHR13072:SF0">
    <property type="entry name" value="DYNACTIN SUBUNIT 6"/>
    <property type="match status" value="1"/>
</dbReference>
<accession>A0A068S5B6</accession>
<dbReference type="PANTHER" id="PTHR13072">
    <property type="entry name" value="DYNACTIN 6"/>
    <property type="match status" value="1"/>
</dbReference>
<evidence type="ECO:0000256" key="5">
    <source>
        <dbReference type="ARBA" id="ARBA00023212"/>
    </source>
</evidence>
<dbReference type="GO" id="GO:0007052">
    <property type="term" value="P:mitotic spindle organization"/>
    <property type="evidence" value="ECO:0007669"/>
    <property type="project" value="TreeGrafter"/>
</dbReference>
<dbReference type="CDD" id="cd04646">
    <property type="entry name" value="LbH_Dynactin_6"/>
    <property type="match status" value="1"/>
</dbReference>
<sequence>MASRNRITAGPKSVICHETDLRGEISIGAGTVLHPQCRIVAENGPVYIGKNNIVEENVIIFNKNSSPLIIGDENVFEVGCYVEGSRIGNNNIIEARAKVHGSTIIGNHCVVGAACSTEMNETVEDMTIIYGTKSCRRKQSEVFPAQAALHARHLEYLREVLPKYNHLKRLESM</sequence>
<evidence type="ECO:0000313" key="8">
    <source>
        <dbReference type="Proteomes" id="UP000027586"/>
    </source>
</evidence>
<name>A0A068S5B6_9FUNG</name>
<evidence type="ECO:0000313" key="7">
    <source>
        <dbReference type="EMBL" id="CDH57484.1"/>
    </source>
</evidence>
<dbReference type="GO" id="GO:0070840">
    <property type="term" value="F:dynein complex binding"/>
    <property type="evidence" value="ECO:0007669"/>
    <property type="project" value="TreeGrafter"/>
</dbReference>
<evidence type="ECO:0000256" key="3">
    <source>
        <dbReference type="ARBA" id="ARBA00016573"/>
    </source>
</evidence>
<proteinExistence type="inferred from homology"/>
<organism evidence="7 8">
    <name type="scientific">Lichtheimia corymbifera JMRC:FSU:9682</name>
    <dbReference type="NCBI Taxonomy" id="1263082"/>
    <lineage>
        <taxon>Eukaryota</taxon>
        <taxon>Fungi</taxon>
        <taxon>Fungi incertae sedis</taxon>
        <taxon>Mucoromycota</taxon>
        <taxon>Mucoromycotina</taxon>
        <taxon>Mucoromycetes</taxon>
        <taxon>Mucorales</taxon>
        <taxon>Lichtheimiaceae</taxon>
        <taxon>Lichtheimia</taxon>
    </lineage>
</organism>
<comment type="function">
    <text evidence="6">Part of the dynactin complex that activates the molecular motor dynein for ultra-processive transport along microtubules.</text>
</comment>
<dbReference type="OrthoDB" id="2355at2759"/>
<protein>
    <recommendedName>
        <fullName evidence="3">Dynactin subunit 6</fullName>
    </recommendedName>
</protein>
<dbReference type="InterPro" id="IPR027777">
    <property type="entry name" value="DCTN6"/>
</dbReference>
<dbReference type="EMBL" id="CBTN010000046">
    <property type="protein sequence ID" value="CDH57484.1"/>
    <property type="molecule type" value="Genomic_DNA"/>
</dbReference>
<comment type="subcellular location">
    <subcellularLocation>
        <location evidence="1">Cytoplasm</location>
        <location evidence="1">Cytoskeleton</location>
    </subcellularLocation>
</comment>
<evidence type="ECO:0000256" key="4">
    <source>
        <dbReference type="ARBA" id="ARBA00022490"/>
    </source>
</evidence>
<dbReference type="SUPFAM" id="SSF51161">
    <property type="entry name" value="Trimeric LpxA-like enzymes"/>
    <property type="match status" value="1"/>
</dbReference>
<dbReference type="InterPro" id="IPR011004">
    <property type="entry name" value="Trimer_LpxA-like_sf"/>
</dbReference>
<reference evidence="7" key="1">
    <citation type="submission" date="2013-08" db="EMBL/GenBank/DDBJ databases">
        <title>Gene expansion shapes genome architecture in the human pathogen Lichtheimia corymbifera: an evolutionary genomics analysis in the ancient terrestrial Mucorales (Mucoromycotina).</title>
        <authorList>
            <person name="Schwartze V.U."/>
            <person name="Winter S."/>
            <person name="Shelest E."/>
            <person name="Marcet-Houben M."/>
            <person name="Horn F."/>
            <person name="Wehner S."/>
            <person name="Hoffmann K."/>
            <person name="Riege K."/>
            <person name="Sammeth M."/>
            <person name="Nowrousian M."/>
            <person name="Valiante V."/>
            <person name="Linde J."/>
            <person name="Jacobsen I.D."/>
            <person name="Marz M."/>
            <person name="Brakhage A.A."/>
            <person name="Gabaldon T."/>
            <person name="Bocker S."/>
            <person name="Voigt K."/>
        </authorList>
    </citation>
    <scope>NUCLEOTIDE SEQUENCE [LARGE SCALE GENOMIC DNA]</scope>
    <source>
        <strain evidence="7">FSU 9682</strain>
    </source>
</reference>
<keyword evidence="8" id="KW-1185">Reference proteome</keyword>
<dbReference type="Gene3D" id="2.160.10.10">
    <property type="entry name" value="Hexapeptide repeat proteins"/>
    <property type="match status" value="1"/>
</dbReference>
<comment type="similarity">
    <text evidence="2">Belongs to the dynactin subunits 5/6 family. Dynactin subunit 6 subfamily.</text>
</comment>